<evidence type="ECO:0000256" key="1">
    <source>
        <dbReference type="SAM" id="SignalP"/>
    </source>
</evidence>
<dbReference type="Proteomes" id="UP000732105">
    <property type="component" value="Unassembled WGS sequence"/>
</dbReference>
<proteinExistence type="predicted"/>
<evidence type="ECO:0000313" key="3">
    <source>
        <dbReference type="Proteomes" id="UP000732105"/>
    </source>
</evidence>
<accession>A0ABX1X0W9</accession>
<evidence type="ECO:0000313" key="2">
    <source>
        <dbReference type="EMBL" id="NOU61922.1"/>
    </source>
</evidence>
<feature type="signal peptide" evidence="1">
    <location>
        <begin position="1"/>
        <end position="19"/>
    </location>
</feature>
<sequence>MKFYILTIALVLTSVTSFAQEILNEQEIKLRTYLSDKREVYPIVNQESGDIVLFLMDNDTINVQVYNQAFDFIKSYRCKRPNGKYKHLLGHTIENDNYNLFFTNKRNKEFLVKTVNYNKEVSEEKKVPIKLSKEEYLEAICYKNKFYVLSRIFTASIYKLRVFEDCEMKICVEHDFSNILPNKINSNVILDDLYDTPEPVIDSNFEKIVNGDPNPLDITSNDKKIYCHEDKMLLTFDDDDDMTLIVSIDLESFSLETKTFTHGGDVNNTRVLSNSYLYDNKLFQLKVSKNELCLRIQDFKTEQILKEYRVGNAQDIDFKNSSLIQAVGSGAGGREKELEKTKQVLRKLLSGAIGISVYPNKDILQLTVGGINEHVSPSTGDVLLAGLFGALAVPLASGGKYMAVPNHTMYSYSSYANSRSVYFKSLLDRNSLEHLQGIPAKNPFDKLMKFANNIETPPSTQTFFKVNNFYVLGYYIEEEKKYVLRKFY</sequence>
<comment type="caution">
    <text evidence="2">The sequence shown here is derived from an EMBL/GenBank/DDBJ whole genome shotgun (WGS) entry which is preliminary data.</text>
</comment>
<name>A0ABX1X0W9_9BACT</name>
<feature type="chain" id="PRO_5045421891" evidence="1">
    <location>
        <begin position="20"/>
        <end position="488"/>
    </location>
</feature>
<protein>
    <submittedName>
        <fullName evidence="2">Uncharacterized protein</fullName>
    </submittedName>
</protein>
<reference evidence="2 3" key="1">
    <citation type="submission" date="2018-12" db="EMBL/GenBank/DDBJ databases">
        <title>Marinifilum JC070 sp. nov., a marine bacterium isolated from Yongle Blue Hole in the South China Sea.</title>
        <authorList>
            <person name="Fu T."/>
        </authorList>
    </citation>
    <scope>NUCLEOTIDE SEQUENCE [LARGE SCALE GENOMIC DNA]</scope>
    <source>
        <strain evidence="2 3">JC070</strain>
    </source>
</reference>
<dbReference type="RefSeq" id="WP_171597180.1">
    <property type="nucleotide sequence ID" value="NZ_RZNH01000046.1"/>
</dbReference>
<keyword evidence="1" id="KW-0732">Signal</keyword>
<organism evidence="2 3">
    <name type="scientific">Marinifilum caeruleilacunae</name>
    <dbReference type="NCBI Taxonomy" id="2499076"/>
    <lineage>
        <taxon>Bacteria</taxon>
        <taxon>Pseudomonadati</taxon>
        <taxon>Bacteroidota</taxon>
        <taxon>Bacteroidia</taxon>
        <taxon>Marinilabiliales</taxon>
        <taxon>Marinifilaceae</taxon>
    </lineage>
</organism>
<gene>
    <name evidence="2" type="ORF">ELS83_19160</name>
</gene>
<keyword evidence="3" id="KW-1185">Reference proteome</keyword>
<dbReference type="EMBL" id="RZNH01000046">
    <property type="protein sequence ID" value="NOU61922.1"/>
    <property type="molecule type" value="Genomic_DNA"/>
</dbReference>